<name>A0A1N7DXK2_9EURY</name>
<evidence type="ECO:0000313" key="2">
    <source>
        <dbReference type="Proteomes" id="UP000185687"/>
    </source>
</evidence>
<dbReference type="AlphaFoldDB" id="A0A1N7DXK2"/>
<dbReference type="EMBL" id="FTNP01000003">
    <property type="protein sequence ID" value="SIR80589.1"/>
    <property type="molecule type" value="Genomic_DNA"/>
</dbReference>
<dbReference type="Proteomes" id="UP000185687">
    <property type="component" value="Unassembled WGS sequence"/>
</dbReference>
<organism evidence="1 2">
    <name type="scientific">Natronorubrum daqingense</name>
    <dbReference type="NCBI Taxonomy" id="588898"/>
    <lineage>
        <taxon>Archaea</taxon>
        <taxon>Methanobacteriati</taxon>
        <taxon>Methanobacteriota</taxon>
        <taxon>Stenosarchaea group</taxon>
        <taxon>Halobacteria</taxon>
        <taxon>Halobacteriales</taxon>
        <taxon>Natrialbaceae</taxon>
        <taxon>Natronorubrum</taxon>
    </lineage>
</organism>
<keyword evidence="2" id="KW-1185">Reference proteome</keyword>
<reference evidence="1 2" key="1">
    <citation type="submission" date="2017-01" db="EMBL/GenBank/DDBJ databases">
        <authorList>
            <person name="Mah S.A."/>
            <person name="Swanson W.J."/>
            <person name="Moy G.W."/>
            <person name="Vacquier V.D."/>
        </authorList>
    </citation>
    <scope>NUCLEOTIDE SEQUENCE [LARGE SCALE GENOMIC DNA]</scope>
    <source>
        <strain evidence="1 2">CGMCC 1.8909</strain>
    </source>
</reference>
<gene>
    <name evidence="1" type="ORF">SAMN05421809_2313</name>
</gene>
<proteinExistence type="predicted"/>
<accession>A0A1N7DXK2</accession>
<protein>
    <submittedName>
        <fullName evidence="1">Uncharacterized protein</fullName>
    </submittedName>
</protein>
<dbReference type="STRING" id="588898.BB347_06145"/>
<sequence>MTMLMTTTDEPIARFTRWLRQRPNSIEFWELVVTDERLVCCYVGQSYRSMLLRADMGERDRATVAETPLEDLESLAEQNFSVSLEALESIRHVEGTRFRRARLDLEWTESDDDPTGYDGNLTLVSTSDAEPQRDIVAGLTDDPRLEDVTIDLDDHRWSLR</sequence>
<evidence type="ECO:0000313" key="1">
    <source>
        <dbReference type="EMBL" id="SIR80589.1"/>
    </source>
</evidence>